<dbReference type="SUPFAM" id="SSF110296">
    <property type="entry name" value="Oligoxyloglucan reducing end-specific cellobiohydrolase"/>
    <property type="match status" value="1"/>
</dbReference>
<keyword evidence="1" id="KW-0732">Signal</keyword>
<accession>A0A372IKC8</accession>
<dbReference type="PANTHER" id="PTHR47199">
    <property type="entry name" value="PHOTOSYSTEM II STABILITY/ASSEMBLY FACTOR HCF136, CHLOROPLASTIC"/>
    <property type="match status" value="1"/>
</dbReference>
<keyword evidence="3" id="KW-1185">Reference proteome</keyword>
<dbReference type="Gene3D" id="2.130.10.10">
    <property type="entry name" value="YVTN repeat-like/Quinoprotein amine dehydrogenase"/>
    <property type="match status" value="1"/>
</dbReference>
<comment type="caution">
    <text evidence="2">The sequence shown here is derived from an EMBL/GenBank/DDBJ whole genome shotgun (WGS) entry which is preliminary data.</text>
</comment>
<evidence type="ECO:0008006" key="4">
    <source>
        <dbReference type="Google" id="ProtNLM"/>
    </source>
</evidence>
<dbReference type="InterPro" id="IPR015943">
    <property type="entry name" value="WD40/YVTN_repeat-like_dom_sf"/>
</dbReference>
<evidence type="ECO:0000313" key="2">
    <source>
        <dbReference type="EMBL" id="RFU15420.1"/>
    </source>
</evidence>
<evidence type="ECO:0000313" key="3">
    <source>
        <dbReference type="Proteomes" id="UP000264702"/>
    </source>
</evidence>
<dbReference type="AlphaFoldDB" id="A0A372IKC8"/>
<dbReference type="Proteomes" id="UP000264702">
    <property type="component" value="Unassembled WGS sequence"/>
</dbReference>
<reference evidence="2 3" key="1">
    <citation type="submission" date="2018-08" db="EMBL/GenBank/DDBJ databases">
        <title>Acidipila sp. 4G-K13, an acidobacterium isolated from forest soil.</title>
        <authorList>
            <person name="Gao Z.-H."/>
            <person name="Qiu L.-H."/>
        </authorList>
    </citation>
    <scope>NUCLEOTIDE SEQUENCE [LARGE SCALE GENOMIC DNA]</scope>
    <source>
        <strain evidence="2 3">4G-K13</strain>
    </source>
</reference>
<name>A0A372IKC8_9BACT</name>
<proteinExistence type="predicted"/>
<dbReference type="SUPFAM" id="SSF50939">
    <property type="entry name" value="Sialidases"/>
    <property type="match status" value="1"/>
</dbReference>
<feature type="signal peptide" evidence="1">
    <location>
        <begin position="1"/>
        <end position="24"/>
    </location>
</feature>
<dbReference type="PANTHER" id="PTHR47199:SF2">
    <property type="entry name" value="PHOTOSYSTEM II STABILITY_ASSEMBLY FACTOR HCF136, CHLOROPLASTIC"/>
    <property type="match status" value="1"/>
</dbReference>
<feature type="chain" id="PRO_5016870528" description="Photosynthesis system II assembly factor Ycf48/Hcf136-like domain-containing protein" evidence="1">
    <location>
        <begin position="25"/>
        <end position="360"/>
    </location>
</feature>
<gene>
    <name evidence="2" type="ORF">D0Y96_17305</name>
</gene>
<sequence>MMFSVNRPLFLLSAVLALASFSSAQRSAPEARPALWTFESSGTSVNLHAIRALSGGLAWVSGANGTILHTEDDGKTWQACPAPSDGQGLDFRAIQAFDGTTILAMSSGKGNLSRLYKSVDGCAHWRLLYVNPASGGYWDVMRFIDNEYGYLVGDPVGGQFVLLDTKDGGESWTLEAETELISRQGVIPASNSALAADPDWGIRFGTSGPGEADVLSTTLAAQTRVLGTWRRVRVPIAGTTASQGIASLDFRDASRGVAVGGDFAHPEVPAQTAAWTDDGGQHWTASKNPPHGYRSAVQWNDEIQAYIAVGPNGADISYDDGRSWTSIGSDNWTALGLPWVVGPGGRIAKIDLDQLRKKKR</sequence>
<organism evidence="2 3">
    <name type="scientific">Paracidobacterium acidisoli</name>
    <dbReference type="NCBI Taxonomy" id="2303751"/>
    <lineage>
        <taxon>Bacteria</taxon>
        <taxon>Pseudomonadati</taxon>
        <taxon>Acidobacteriota</taxon>
        <taxon>Terriglobia</taxon>
        <taxon>Terriglobales</taxon>
        <taxon>Acidobacteriaceae</taxon>
        <taxon>Paracidobacterium</taxon>
    </lineage>
</organism>
<dbReference type="InterPro" id="IPR036278">
    <property type="entry name" value="Sialidase_sf"/>
</dbReference>
<dbReference type="EMBL" id="QVQT01000006">
    <property type="protein sequence ID" value="RFU15420.1"/>
    <property type="molecule type" value="Genomic_DNA"/>
</dbReference>
<protein>
    <recommendedName>
        <fullName evidence="4">Photosynthesis system II assembly factor Ycf48/Hcf136-like domain-containing protein</fullName>
    </recommendedName>
</protein>
<evidence type="ECO:0000256" key="1">
    <source>
        <dbReference type="SAM" id="SignalP"/>
    </source>
</evidence>